<organism evidence="5">
    <name type="scientific">uncultured Gemmatimonadota bacterium</name>
    <dbReference type="NCBI Taxonomy" id="203437"/>
    <lineage>
        <taxon>Bacteria</taxon>
        <taxon>Pseudomonadati</taxon>
        <taxon>Gemmatimonadota</taxon>
        <taxon>environmental samples</taxon>
    </lineage>
</organism>
<dbReference type="InterPro" id="IPR000873">
    <property type="entry name" value="AMP-dep_synth/lig_dom"/>
</dbReference>
<accession>A0A6J4L321</accession>
<name>A0A6J4L321_9BACT</name>
<dbReference type="NCBIfam" id="TIGR01733">
    <property type="entry name" value="AA-adenyl-dom"/>
    <property type="match status" value="2"/>
</dbReference>
<dbReference type="FunFam" id="3.40.50.980:FF:000001">
    <property type="entry name" value="Non-ribosomal peptide synthetase"/>
    <property type="match status" value="2"/>
</dbReference>
<dbReference type="GO" id="GO:0044550">
    <property type="term" value="P:secondary metabolite biosynthetic process"/>
    <property type="evidence" value="ECO:0007669"/>
    <property type="project" value="UniProtKB-ARBA"/>
</dbReference>
<evidence type="ECO:0000256" key="2">
    <source>
        <dbReference type="ARBA" id="ARBA00022450"/>
    </source>
</evidence>
<dbReference type="FunFam" id="2.30.38.10:FF:000001">
    <property type="entry name" value="Non-ribosomal peptide synthetase PvdI"/>
    <property type="match status" value="1"/>
</dbReference>
<dbReference type="PROSITE" id="PS00455">
    <property type="entry name" value="AMP_BINDING"/>
    <property type="match status" value="2"/>
</dbReference>
<comment type="cofactor">
    <cofactor evidence="1">
        <name>pantetheine 4'-phosphate</name>
        <dbReference type="ChEBI" id="CHEBI:47942"/>
    </cofactor>
</comment>
<dbReference type="InterPro" id="IPR023213">
    <property type="entry name" value="CAT-like_dom_sf"/>
</dbReference>
<dbReference type="CDD" id="cd05930">
    <property type="entry name" value="A_NRPS"/>
    <property type="match status" value="2"/>
</dbReference>
<dbReference type="CDD" id="cd19531">
    <property type="entry name" value="LCL_NRPS-like"/>
    <property type="match status" value="1"/>
</dbReference>
<proteinExistence type="predicted"/>
<keyword evidence="2" id="KW-0596">Phosphopantetheine</keyword>
<protein>
    <submittedName>
        <fullName evidence="5">Polyketide synthase modules and related proteins</fullName>
    </submittedName>
</protein>
<dbReference type="PROSITE" id="PS00012">
    <property type="entry name" value="PHOSPHOPANTETHEINE"/>
    <property type="match status" value="1"/>
</dbReference>
<dbReference type="InterPro" id="IPR042099">
    <property type="entry name" value="ANL_N_sf"/>
</dbReference>
<dbReference type="Pfam" id="PF00668">
    <property type="entry name" value="Condensation"/>
    <property type="match status" value="1"/>
</dbReference>
<dbReference type="Gene3D" id="3.30.559.30">
    <property type="entry name" value="Nonribosomal peptide synthetase, condensation domain"/>
    <property type="match status" value="1"/>
</dbReference>
<dbReference type="InterPro" id="IPR020845">
    <property type="entry name" value="AMP-binding_CS"/>
</dbReference>
<dbReference type="EMBL" id="CADCTV010000344">
    <property type="protein sequence ID" value="CAA9320056.1"/>
    <property type="molecule type" value="Genomic_DNA"/>
</dbReference>
<dbReference type="Pfam" id="PF13193">
    <property type="entry name" value="AMP-binding_C"/>
    <property type="match status" value="1"/>
</dbReference>
<dbReference type="PANTHER" id="PTHR45527">
    <property type="entry name" value="NONRIBOSOMAL PEPTIDE SYNTHETASE"/>
    <property type="match status" value="1"/>
</dbReference>
<evidence type="ECO:0000256" key="3">
    <source>
        <dbReference type="ARBA" id="ARBA00022553"/>
    </source>
</evidence>
<dbReference type="GO" id="GO:0003824">
    <property type="term" value="F:catalytic activity"/>
    <property type="evidence" value="ECO:0007669"/>
    <property type="project" value="InterPro"/>
</dbReference>
<dbReference type="Gene3D" id="3.30.559.10">
    <property type="entry name" value="Chloramphenicol acetyltransferase-like domain"/>
    <property type="match status" value="1"/>
</dbReference>
<dbReference type="GO" id="GO:0031177">
    <property type="term" value="F:phosphopantetheine binding"/>
    <property type="evidence" value="ECO:0007669"/>
    <property type="project" value="InterPro"/>
</dbReference>
<dbReference type="GO" id="GO:0005829">
    <property type="term" value="C:cytosol"/>
    <property type="evidence" value="ECO:0007669"/>
    <property type="project" value="TreeGrafter"/>
</dbReference>
<evidence type="ECO:0000313" key="5">
    <source>
        <dbReference type="EMBL" id="CAA9320056.1"/>
    </source>
</evidence>
<dbReference type="InterPro" id="IPR025110">
    <property type="entry name" value="AMP-bd_C"/>
</dbReference>
<dbReference type="PROSITE" id="PS50075">
    <property type="entry name" value="CARRIER"/>
    <property type="match status" value="1"/>
</dbReference>
<dbReference type="Gene3D" id="3.40.50.980">
    <property type="match status" value="2"/>
</dbReference>
<evidence type="ECO:0000256" key="1">
    <source>
        <dbReference type="ARBA" id="ARBA00001957"/>
    </source>
</evidence>
<feature type="non-terminal residue" evidence="5">
    <location>
        <position position="1560"/>
    </location>
</feature>
<dbReference type="Pfam" id="PF00501">
    <property type="entry name" value="AMP-binding"/>
    <property type="match status" value="2"/>
</dbReference>
<dbReference type="PANTHER" id="PTHR45527:SF1">
    <property type="entry name" value="FATTY ACID SYNTHASE"/>
    <property type="match status" value="1"/>
</dbReference>
<dbReference type="GO" id="GO:0043041">
    <property type="term" value="P:amino acid activation for nonribosomal peptide biosynthetic process"/>
    <property type="evidence" value="ECO:0007669"/>
    <property type="project" value="TreeGrafter"/>
</dbReference>
<dbReference type="FunFam" id="3.40.50.12780:FF:000012">
    <property type="entry name" value="Non-ribosomal peptide synthetase"/>
    <property type="match status" value="2"/>
</dbReference>
<dbReference type="SUPFAM" id="SSF56801">
    <property type="entry name" value="Acetyl-CoA synthetase-like"/>
    <property type="match status" value="2"/>
</dbReference>
<dbReference type="InterPro" id="IPR010071">
    <property type="entry name" value="AA_adenyl_dom"/>
</dbReference>
<keyword evidence="3" id="KW-0597">Phosphoprotein</keyword>
<dbReference type="SMART" id="SM00823">
    <property type="entry name" value="PKS_PP"/>
    <property type="match status" value="1"/>
</dbReference>
<evidence type="ECO:0000259" key="4">
    <source>
        <dbReference type="PROSITE" id="PS50075"/>
    </source>
</evidence>
<dbReference type="InterPro" id="IPR006162">
    <property type="entry name" value="Ppantetheine_attach_site"/>
</dbReference>
<dbReference type="FunFam" id="1.10.1200.10:FF:000016">
    <property type="entry name" value="Non-ribosomal peptide synthase"/>
    <property type="match status" value="1"/>
</dbReference>
<dbReference type="InterPro" id="IPR045851">
    <property type="entry name" value="AMP-bd_C_sf"/>
</dbReference>
<gene>
    <name evidence="5" type="ORF">AVDCRST_MAG89-1606</name>
</gene>
<dbReference type="FunFam" id="3.30.559.10:FF:000012">
    <property type="entry name" value="Non-ribosomal peptide synthetase"/>
    <property type="match status" value="1"/>
</dbReference>
<dbReference type="SUPFAM" id="SSF52777">
    <property type="entry name" value="CoA-dependent acyltransferases"/>
    <property type="match status" value="2"/>
</dbReference>
<dbReference type="InterPro" id="IPR036736">
    <property type="entry name" value="ACP-like_sf"/>
</dbReference>
<dbReference type="InterPro" id="IPR009081">
    <property type="entry name" value="PP-bd_ACP"/>
</dbReference>
<dbReference type="SUPFAM" id="SSF47336">
    <property type="entry name" value="ACP-like"/>
    <property type="match status" value="1"/>
</dbReference>
<dbReference type="Gene3D" id="3.40.50.12780">
    <property type="entry name" value="N-terminal domain of ligase-like"/>
    <property type="match status" value="1"/>
</dbReference>
<reference evidence="5" key="1">
    <citation type="submission" date="2020-02" db="EMBL/GenBank/DDBJ databases">
        <authorList>
            <person name="Meier V. D."/>
        </authorList>
    </citation>
    <scope>NUCLEOTIDE SEQUENCE</scope>
    <source>
        <strain evidence="5">AVDCRST_MAG89</strain>
    </source>
</reference>
<dbReference type="Gene3D" id="2.30.38.10">
    <property type="entry name" value="Luciferase, Domain 3"/>
    <property type="match status" value="1"/>
</dbReference>
<dbReference type="InterPro" id="IPR001242">
    <property type="entry name" value="Condensation_dom"/>
</dbReference>
<dbReference type="Gene3D" id="3.30.300.30">
    <property type="match status" value="2"/>
</dbReference>
<dbReference type="FunFam" id="3.30.300.30:FF:000010">
    <property type="entry name" value="Enterobactin synthetase component F"/>
    <property type="match status" value="1"/>
</dbReference>
<dbReference type="GO" id="GO:0072330">
    <property type="term" value="P:monocarboxylic acid biosynthetic process"/>
    <property type="evidence" value="ECO:0007669"/>
    <property type="project" value="UniProtKB-ARBA"/>
</dbReference>
<dbReference type="InterPro" id="IPR020806">
    <property type="entry name" value="PKS_PP-bd"/>
</dbReference>
<sequence length="1560" mass="167972">MTGIGNSRGVPVTLQTPRRRVVETGSQAESDFPRHACLHELFEAQVERTPGAVAVVCGDGSATYAELNARANRLAHHLRALGVRPEARVGICVERGVPVVVALLAVLKAGGAYVPLDPAYPAERLRYMIGDSAPRVVLTNRAIAAAEDGPPAGTDPQVLLVDAPAWHDRPATNPERGALDPGNLAYVIYTSGSTGRPKGVMVAHRGVVNLVHWYVRETGISPRDRVLIATSYAFDLTQRNLFGPLFAGAQLHLAAEPFHPHAILAQVRGGGLTLANLTSTAFHALVDASSGGELASMRLVVLGGEPARPEKLLELAPPRPAFMNAYGPTECSGVVTFHRLAAELSSYAGRPVPLGGPVPNGRIHILDENGEPVPDGGTGELCVAGVQVSRGYQGRPALTAERFVPDPFGGEPGARLYRTGDLARRADGTIEFLGRNDFQVKVRGFRVELGEVEATLRAHPSVRDAVVVAREDRPGDQRLVAYWMGPPGVGAQALRRHAGERLPDYMVPAAYVRLEALPLTPSGKLDRRALPSPEGEAYARRGYQAPAGGAEQALAAIWSEVLGVEQVGRRDDFFALGGHSLLAVQVISRIRRTLGAELELGVFFARPVLSEMAEALRSAARAELPAIGRADRGGPLPLSFAQQRLWFLEGLEEMGSTYHISKRVRLRGRLDRQALARAFGRVVARHEALRTTFAAANGEPEQRIAGPEASGFRLVEQDLAGRADAVAELERVMVEEAGARFDLERGPLLRVRLIRLAEDDHVLLVTLHHIVSDDWSMGVFAGELSRLYAAFRDGREDPLPALPVQYADYAAWQRRGVQAHVLEAQAAYLTDTLAGPPDVLELPADRPRPARQDHAGAYVEGALDEALTAGVKELGRRHGATPFMTLLAAWATVLGRLADQPEVVVGTVTANRGRAEIEGLIGFFVNTLAIRMDLSGRPTVAGMIGRAKARALEAQANQDIPFEQVVQRVQSARSLSHHPLFQVAFAWQSAPQGGLEFPGVEAGRVPGAEPTTAKIDLSLSLWESAGRIVGGMEYATALYDRATVERQVGYLRRVLEQFVADDARPVDRLELLPEAERRLVVREWNRTETEYPRQACVHELVEAQVERTPDAVAVAFDGEVLSYAGLNRRANRLAHHLRRLGVGPDARVAICVERSLELVVGVLGVLKAGGAYVPLDPGYPAERLRYMLHDSAPRVVLSQASIIAGAGTLLGGIDVPVLALDAPEWREQAATNPERGELGPAHLAYLIYTSGSTGAPKGVMATHGGLCNLVCCEIPGFGLGPDARFLQFASFSFDGCAFEIFRALCRGASLHLTARENVLTGEALGRTVKRYGITHAVLPPAVLDAMPEGESLDSVRALAVAGDAVRESLVRRWAPGRRLLNAYGPSENTVAAAVQECRPGERGDPAIGRPIANTRSYVLDAEGEPVPVGVAGELYIGGAGVVRGYLGRPDLTAQRFVADGLSGEPGARLYRTGDQARWRADGTLEFVGRNDFQVKVRGFRIELGEVEARLLEHDAVREAVVVVRQEGPGDQRLVAYWVGEAAAAAEALRLHLGERLPDYM</sequence>
<dbReference type="Gene3D" id="1.10.1200.10">
    <property type="entry name" value="ACP-like"/>
    <property type="match status" value="1"/>
</dbReference>
<feature type="domain" description="Carrier" evidence="4">
    <location>
        <begin position="545"/>
        <end position="620"/>
    </location>
</feature>
<dbReference type="Pfam" id="PF00550">
    <property type="entry name" value="PP-binding"/>
    <property type="match status" value="1"/>
</dbReference>